<feature type="repeat" description="Solcar" evidence="8">
    <location>
        <begin position="193"/>
        <end position="279"/>
    </location>
</feature>
<feature type="transmembrane region" description="Helical" evidence="10">
    <location>
        <begin position="57"/>
        <end position="78"/>
    </location>
</feature>
<evidence type="ECO:0000256" key="6">
    <source>
        <dbReference type="ARBA" id="ARBA00022989"/>
    </source>
</evidence>
<organism evidence="11 12">
    <name type="scientific">Papilio machaon</name>
    <name type="common">Old World swallowtail butterfly</name>
    <dbReference type="NCBI Taxonomy" id="76193"/>
    <lineage>
        <taxon>Eukaryota</taxon>
        <taxon>Metazoa</taxon>
        <taxon>Ecdysozoa</taxon>
        <taxon>Arthropoda</taxon>
        <taxon>Hexapoda</taxon>
        <taxon>Insecta</taxon>
        <taxon>Pterygota</taxon>
        <taxon>Neoptera</taxon>
        <taxon>Endopterygota</taxon>
        <taxon>Lepidoptera</taxon>
        <taxon>Glossata</taxon>
        <taxon>Ditrysia</taxon>
        <taxon>Papilionoidea</taxon>
        <taxon>Papilionidae</taxon>
        <taxon>Papilioninae</taxon>
        <taxon>Papilio</taxon>
    </lineage>
</organism>
<keyword evidence="12" id="KW-1185">Reference proteome</keyword>
<dbReference type="AlphaFoldDB" id="A0A0N1IEU6"/>
<dbReference type="SUPFAM" id="SSF103506">
    <property type="entry name" value="Mitochondrial carrier"/>
    <property type="match status" value="2"/>
</dbReference>
<dbReference type="STRING" id="76193.A0A0N1IEU6"/>
<protein>
    <submittedName>
        <fullName evidence="11">S-adenosylmethionine mitochondrial carrier protein-like</fullName>
    </submittedName>
</protein>
<dbReference type="Gene3D" id="1.50.40.10">
    <property type="entry name" value="Mitochondrial carrier domain"/>
    <property type="match status" value="2"/>
</dbReference>
<feature type="transmembrane region" description="Helical" evidence="10">
    <location>
        <begin position="196"/>
        <end position="214"/>
    </location>
</feature>
<evidence type="ECO:0000256" key="1">
    <source>
        <dbReference type="ARBA" id="ARBA00004141"/>
    </source>
</evidence>
<accession>A0A0N1IEU6</accession>
<dbReference type="InterPro" id="IPR018108">
    <property type="entry name" value="MCP_transmembrane"/>
</dbReference>
<comment type="subcellular location">
    <subcellularLocation>
        <location evidence="1">Membrane</location>
        <topology evidence="1">Multi-pass membrane protein</topology>
    </subcellularLocation>
</comment>
<dbReference type="InParanoid" id="A0A0N1IEU6"/>
<dbReference type="EMBL" id="KQ460864">
    <property type="protein sequence ID" value="KPJ11802.1"/>
    <property type="molecule type" value="Genomic_DNA"/>
</dbReference>
<keyword evidence="6 10" id="KW-1133">Transmembrane helix</keyword>
<dbReference type="PROSITE" id="PS50920">
    <property type="entry name" value="SOLCAR"/>
    <property type="match status" value="3"/>
</dbReference>
<gene>
    <name evidence="11" type="ORF">RR48_02064</name>
</gene>
<feature type="repeat" description="Solcar" evidence="8">
    <location>
        <begin position="13"/>
        <end position="86"/>
    </location>
</feature>
<comment type="similarity">
    <text evidence="2 9">Belongs to the mitochondrial carrier (TC 2.A.29) family.</text>
</comment>
<keyword evidence="4 8" id="KW-0812">Transmembrane</keyword>
<feature type="transmembrane region" description="Helical" evidence="10">
    <location>
        <begin position="155"/>
        <end position="176"/>
    </location>
</feature>
<evidence type="ECO:0000256" key="10">
    <source>
        <dbReference type="SAM" id="Phobius"/>
    </source>
</evidence>
<evidence type="ECO:0000256" key="5">
    <source>
        <dbReference type="ARBA" id="ARBA00022737"/>
    </source>
</evidence>
<proteinExistence type="inferred from homology"/>
<evidence type="ECO:0000256" key="9">
    <source>
        <dbReference type="RuleBase" id="RU000488"/>
    </source>
</evidence>
<feature type="transmembrane region" description="Helical" evidence="10">
    <location>
        <begin position="348"/>
        <end position="369"/>
    </location>
</feature>
<evidence type="ECO:0000256" key="7">
    <source>
        <dbReference type="ARBA" id="ARBA00023136"/>
    </source>
</evidence>
<evidence type="ECO:0000256" key="2">
    <source>
        <dbReference type="ARBA" id="ARBA00006375"/>
    </source>
</evidence>
<evidence type="ECO:0000256" key="8">
    <source>
        <dbReference type="PROSITE-ProRule" id="PRU00282"/>
    </source>
</evidence>
<dbReference type="Proteomes" id="UP000053240">
    <property type="component" value="Unassembled WGS sequence"/>
</dbReference>
<dbReference type="PANTHER" id="PTHR45667">
    <property type="entry name" value="S-ADENOSYLMETHIONINE MITOCHONDRIAL CARRIER PROTEIN"/>
    <property type="match status" value="1"/>
</dbReference>
<feature type="repeat" description="Solcar" evidence="8">
    <location>
        <begin position="288"/>
        <end position="376"/>
    </location>
</feature>
<evidence type="ECO:0000256" key="3">
    <source>
        <dbReference type="ARBA" id="ARBA00022448"/>
    </source>
</evidence>
<dbReference type="FunCoup" id="A0A0N1IEU6">
    <property type="interactions" value="755"/>
</dbReference>
<reference evidence="11 12" key="1">
    <citation type="journal article" date="2015" name="Nat. Commun.">
        <title>Outbred genome sequencing and CRISPR/Cas9 gene editing in butterflies.</title>
        <authorList>
            <person name="Li X."/>
            <person name="Fan D."/>
            <person name="Zhang W."/>
            <person name="Liu G."/>
            <person name="Zhang L."/>
            <person name="Zhao L."/>
            <person name="Fang X."/>
            <person name="Chen L."/>
            <person name="Dong Y."/>
            <person name="Chen Y."/>
            <person name="Ding Y."/>
            <person name="Zhao R."/>
            <person name="Feng M."/>
            <person name="Zhu Y."/>
            <person name="Feng Y."/>
            <person name="Jiang X."/>
            <person name="Zhu D."/>
            <person name="Xiang H."/>
            <person name="Feng X."/>
            <person name="Li S."/>
            <person name="Wang J."/>
            <person name="Zhang G."/>
            <person name="Kronforst M.R."/>
            <person name="Wang W."/>
        </authorList>
    </citation>
    <scope>NUCLEOTIDE SEQUENCE [LARGE SCALE GENOMIC DNA]</scope>
    <source>
        <strain evidence="11">Ya'a_city_454_Pm</strain>
        <tissue evidence="11">Whole body</tissue>
    </source>
</reference>
<sequence>MTGSSEDKPKSANFYVASLVGGALAGISVDLTLYPLDTLKTRLQSEQGFQKAGGFRGVYKGLSTVATTSMPTTALFFVSYEATKNVIQPLVLPQYAPLVHMFAASVGELQLVVACNPIRAKFQTMFYICAKFHQEPLSRSGDTFKQTSVNLNIGIYNISLSTVATTSMPTTALFFVSYEATKNVIQPLVLPQYAPLVHMFAASVGELLACVIRVPTEIAKQRKQTYVGLKKISAISILMKAYKADGFKNGLYRGFFSTVARDIPFSLIELPIWELLKTIVKDRNDGVITGFQSALCGSIAGGFTAAVTTPLDLAKTRIMLAEDYAETRKLRIRPVLTSIYMESGLRGLYAGFLPRMMAFTLGGFVYFGVYDDSKRLVENLLNS</sequence>
<keyword evidence="5" id="KW-0677">Repeat</keyword>
<dbReference type="Pfam" id="PF00153">
    <property type="entry name" value="Mito_carr"/>
    <property type="match status" value="3"/>
</dbReference>
<name>A0A0N1IEU6_PAPMA</name>
<evidence type="ECO:0000313" key="11">
    <source>
        <dbReference type="EMBL" id="KPJ11802.1"/>
    </source>
</evidence>
<keyword evidence="7 8" id="KW-0472">Membrane</keyword>
<dbReference type="GO" id="GO:0016020">
    <property type="term" value="C:membrane"/>
    <property type="evidence" value="ECO:0007669"/>
    <property type="project" value="UniProtKB-SubCell"/>
</dbReference>
<feature type="transmembrane region" description="Helical" evidence="10">
    <location>
        <begin position="12"/>
        <end position="36"/>
    </location>
</feature>
<keyword evidence="3 9" id="KW-0813">Transport</keyword>
<evidence type="ECO:0000256" key="4">
    <source>
        <dbReference type="ARBA" id="ARBA00022692"/>
    </source>
</evidence>
<dbReference type="InterPro" id="IPR023395">
    <property type="entry name" value="MCP_dom_sf"/>
</dbReference>
<evidence type="ECO:0000313" key="12">
    <source>
        <dbReference type="Proteomes" id="UP000053240"/>
    </source>
</evidence>